<accession>K1XWX5</accession>
<dbReference type="SUPFAM" id="SSF49299">
    <property type="entry name" value="PKD domain"/>
    <property type="match status" value="2"/>
</dbReference>
<protein>
    <submittedName>
        <fullName evidence="3">PKD protein</fullName>
    </submittedName>
</protein>
<dbReference type="CDD" id="cd00146">
    <property type="entry name" value="PKD"/>
    <property type="match status" value="2"/>
</dbReference>
<dbReference type="InterPro" id="IPR035986">
    <property type="entry name" value="PKD_dom_sf"/>
</dbReference>
<dbReference type="SMART" id="SM00089">
    <property type="entry name" value="PKD"/>
    <property type="match status" value="3"/>
</dbReference>
<keyword evidence="1" id="KW-1133">Transmembrane helix</keyword>
<organism evidence="3">
    <name type="scientific">uncultured bacterium</name>
    <name type="common">gcode 4</name>
    <dbReference type="NCBI Taxonomy" id="1234023"/>
    <lineage>
        <taxon>Bacteria</taxon>
        <taxon>environmental samples</taxon>
    </lineage>
</organism>
<sequence>KTGDFLRIIGAILLVSFIFFGAFLAYIVFNPGQAQFFLSFGINPSDIASLLQNLVNGIFGVITFVLSVGWIILLFRAILTKKEYRKKKTLAIIFSVFTGIILFSTITLWAFLVQQINATDYQNPNGGVIIFDNEKLLSEKFKNNAQLNNFDNLIGPMELRFDLKSDANFVSKSMNIEDYTIDFDGGKCRGTESSTVEWTNPASDQSIICVFDSAKSFKPSGVYNGIDKLTREKKSVAINFPVINISGVVDIRRPKNQKENNITYDATKLTSLGNVTWYTEKNGNTPVSTNPVYSIALWQEQQILCLSVFVAGNCDKIFIVPAKWQSSVSAKIVYERDPENPLTYLFRLEDVRVKTGEITGYKWIVDGTTVASTEESFEYTFTDYKETKVTIQIRDSAGNMVEISEDINVSPPLSFVKWPHAESLLKISDSTEKSLIDDTYSKSLKWYLISGINMDVPTIVWFNATDVKVDNYGYELTNVEWDFNNDGTFEKTGEKVKYELIEEKRYTVTVRYTFTAPEQKESWTLEEKIFLEPKKKNISVSLKVNQDSEYAPATIHVDGSASQLKEGTITKFMYDFGEGRWPVEGDAIQDYRYNFPGEYTITFTVVKSDGTREQTSRKIVLKDVPKQIVINTSLSTATAGKPIDFDTIGTIWQIESYKWSFGDGTTSTEPNPSHTYETVGKYTVKLSVVYTDRTIRSTTKDVVVK</sequence>
<feature type="non-terminal residue" evidence="3">
    <location>
        <position position="1"/>
    </location>
</feature>
<keyword evidence="1" id="KW-0812">Transmembrane</keyword>
<dbReference type="Pfam" id="PF18911">
    <property type="entry name" value="PKD_4"/>
    <property type="match status" value="2"/>
</dbReference>
<feature type="domain" description="PKD" evidence="2">
    <location>
        <begin position="567"/>
        <end position="610"/>
    </location>
</feature>
<proteinExistence type="predicted"/>
<keyword evidence="1" id="KW-0472">Membrane</keyword>
<dbReference type="EMBL" id="AMFJ01034400">
    <property type="protein sequence ID" value="EKD29456.1"/>
    <property type="molecule type" value="Genomic_DNA"/>
</dbReference>
<dbReference type="PROSITE" id="PS50093">
    <property type="entry name" value="PKD"/>
    <property type="match status" value="2"/>
</dbReference>
<dbReference type="Gene3D" id="2.60.40.10">
    <property type="entry name" value="Immunoglobulins"/>
    <property type="match status" value="2"/>
</dbReference>
<dbReference type="InterPro" id="IPR013783">
    <property type="entry name" value="Ig-like_fold"/>
</dbReference>
<feature type="transmembrane region" description="Helical" evidence="1">
    <location>
        <begin position="58"/>
        <end position="79"/>
    </location>
</feature>
<feature type="domain" description="PKD" evidence="2">
    <location>
        <begin position="626"/>
        <end position="705"/>
    </location>
</feature>
<feature type="transmembrane region" description="Helical" evidence="1">
    <location>
        <begin position="5"/>
        <end position="29"/>
    </location>
</feature>
<dbReference type="InterPro" id="IPR000601">
    <property type="entry name" value="PKD_dom"/>
</dbReference>
<reference evidence="3" key="1">
    <citation type="journal article" date="2012" name="Science">
        <title>Fermentation, hydrogen, and sulfur metabolism in multiple uncultivated bacterial phyla.</title>
        <authorList>
            <person name="Wrighton K.C."/>
            <person name="Thomas B.C."/>
            <person name="Sharon I."/>
            <person name="Miller C.S."/>
            <person name="Castelle C.J."/>
            <person name="VerBerkmoes N.C."/>
            <person name="Wilkins M.J."/>
            <person name="Hettich R.L."/>
            <person name="Lipton M.S."/>
            <person name="Williams K.H."/>
            <person name="Long P.E."/>
            <person name="Banfield J.F."/>
        </authorList>
    </citation>
    <scope>NUCLEOTIDE SEQUENCE [LARGE SCALE GENOMIC DNA]</scope>
</reference>
<evidence type="ECO:0000256" key="1">
    <source>
        <dbReference type="SAM" id="Phobius"/>
    </source>
</evidence>
<gene>
    <name evidence="3" type="ORF">ACD_78C00400G0001</name>
</gene>
<comment type="caution">
    <text evidence="3">The sequence shown here is derived from an EMBL/GenBank/DDBJ whole genome shotgun (WGS) entry which is preliminary data.</text>
</comment>
<dbReference type="AlphaFoldDB" id="K1XWX5"/>
<feature type="transmembrane region" description="Helical" evidence="1">
    <location>
        <begin position="91"/>
        <end position="112"/>
    </location>
</feature>
<name>K1XWX5_9BACT</name>
<evidence type="ECO:0000313" key="3">
    <source>
        <dbReference type="EMBL" id="EKD29456.1"/>
    </source>
</evidence>
<dbReference type="InterPro" id="IPR022409">
    <property type="entry name" value="PKD/Chitinase_dom"/>
</dbReference>
<evidence type="ECO:0000259" key="2">
    <source>
        <dbReference type="PROSITE" id="PS50093"/>
    </source>
</evidence>